<reference evidence="4" key="1">
    <citation type="journal article" date="2011" name="MBio">
        <title>Novel metabolic attributes of the genus Cyanothece, comprising a group of unicellular nitrogen-fixing Cyanobacteria.</title>
        <authorList>
            <person name="Bandyopadhyay A."/>
            <person name="Elvitigala T."/>
            <person name="Welsh E."/>
            <person name="Stockel J."/>
            <person name="Liberton M."/>
            <person name="Min H."/>
            <person name="Sherman L.A."/>
            <person name="Pakrasi H.B."/>
        </authorList>
    </citation>
    <scope>NUCLEOTIDE SEQUENCE [LARGE SCALE GENOMIC DNA]</scope>
    <source>
        <strain evidence="4">PCC 7424</strain>
        <plasmid evidence="4">pP742401</plasmid>
    </source>
</reference>
<proteinExistence type="predicted"/>
<dbReference type="eggNOG" id="COG4252">
    <property type="taxonomic scope" value="Bacteria"/>
</dbReference>
<keyword evidence="4" id="KW-1185">Reference proteome</keyword>
<evidence type="ECO:0000259" key="2">
    <source>
        <dbReference type="SMART" id="SM01080"/>
    </source>
</evidence>
<dbReference type="Pfam" id="PF05226">
    <property type="entry name" value="CHASE2"/>
    <property type="match status" value="1"/>
</dbReference>
<keyword evidence="1" id="KW-0472">Membrane</keyword>
<dbReference type="OrthoDB" id="337251at2"/>
<dbReference type="InterPro" id="IPR007890">
    <property type="entry name" value="CHASE2"/>
</dbReference>
<keyword evidence="1" id="KW-0812">Transmembrane</keyword>
<feature type="transmembrane region" description="Helical" evidence="1">
    <location>
        <begin position="355"/>
        <end position="375"/>
    </location>
</feature>
<accession>B7KLP8</accession>
<protein>
    <submittedName>
        <fullName evidence="3">Putative Chase2 sensor protein</fullName>
    </submittedName>
</protein>
<evidence type="ECO:0000313" key="4">
    <source>
        <dbReference type="Proteomes" id="UP000002384"/>
    </source>
</evidence>
<feature type="transmembrane region" description="Helical" evidence="1">
    <location>
        <begin position="12"/>
        <end position="35"/>
    </location>
</feature>
<name>B7KLP8_GLOC7</name>
<dbReference type="RefSeq" id="WP_012599635.1">
    <property type="nucleotide sequence ID" value="NC_011738.1"/>
</dbReference>
<sequence>MKKLKLLQLTKAQINILIGLGLSLVIIALRLLGFWQGIELQLVDFYLKLKPSEKIDERIILVGVTEKDIQQLQVNRLSDLYLTKLIKKIESDHPIAIGLDIYRDHPVAPSYQELFELSKQGTNIFKSYPIPPGHEDFLNLFKDYSNLFAIGKFLGIKNDPDFERIAPPPIPENQQTGSDVSIDPDGIQRMAYLWPITEPPVKSLAWALTEVYLKHKKISLRLDDKQENLLIERRIGNQIIEKIFYVFNDFSGPYVNTDDSGYLILVNWRKAKFKVVSITDVMEGKVSSGTFRDRLVFVGAYAPSLKDQFLTPLSLYDNGSPRRLHGIEIQAQVASQILSTVFDKRSSITVWTEPWISAWICLWGLLGAICVLHFGGEKLIEIVICLLGAMIGLFVLGFATFLQGHWISVVPAALAILLSGSITLAVDNYWRIFALNKRLKSQLDKQRAYRLLAILGNDLAQNLVPPFSYLQNSFVALKNLDKNLSQIFAELSNQELKQRGINQSAKLLFITQQQKEQLDKIRFNLGMSIPNLEGLVQNDFLDLGQSSLSLTQLLDRLIKNSDSVFYDCYQVDLKSMLQIKLSLTSLKIYDPMNLLVSIYVIIDEIIKVGRVLQNQKNFFIKITDEVQEEIYTIMIITDCIYHYKNTDFELAVEERLNQYQAVISQVLLQNLYCWKIQLPLSDRCIF</sequence>
<keyword evidence="1" id="KW-1133">Transmembrane helix</keyword>
<dbReference type="EMBL" id="CP001292">
    <property type="protein sequence ID" value="ACK73720.1"/>
    <property type="molecule type" value="Genomic_DNA"/>
</dbReference>
<feature type="transmembrane region" description="Helical" evidence="1">
    <location>
        <begin position="408"/>
        <end position="430"/>
    </location>
</feature>
<dbReference type="Proteomes" id="UP000002384">
    <property type="component" value="Plasmid pP742401"/>
</dbReference>
<gene>
    <name evidence="3" type="ordered locus">PCC7424_5644</name>
</gene>
<feature type="transmembrane region" description="Helical" evidence="1">
    <location>
        <begin position="382"/>
        <end position="402"/>
    </location>
</feature>
<dbReference type="HOGENOM" id="CLU_413181_0_0_3"/>
<feature type="domain" description="CHASE2" evidence="2">
    <location>
        <begin position="35"/>
        <end position="370"/>
    </location>
</feature>
<dbReference type="AlphaFoldDB" id="B7KLP8"/>
<evidence type="ECO:0000256" key="1">
    <source>
        <dbReference type="SAM" id="Phobius"/>
    </source>
</evidence>
<evidence type="ECO:0000313" key="3">
    <source>
        <dbReference type="EMBL" id="ACK73720.1"/>
    </source>
</evidence>
<geneLocation type="plasmid" evidence="3 4">
    <name>pP742401</name>
</geneLocation>
<dbReference type="KEGG" id="cyc:PCC7424_5644"/>
<keyword evidence="3" id="KW-0614">Plasmid</keyword>
<organism evidence="3 4">
    <name type="scientific">Gloeothece citriformis (strain PCC 7424)</name>
    <name type="common">Cyanothece sp. (strain PCC 7424)</name>
    <dbReference type="NCBI Taxonomy" id="65393"/>
    <lineage>
        <taxon>Bacteria</taxon>
        <taxon>Bacillati</taxon>
        <taxon>Cyanobacteriota</taxon>
        <taxon>Cyanophyceae</taxon>
        <taxon>Oscillatoriophycideae</taxon>
        <taxon>Chroococcales</taxon>
        <taxon>Aphanothecaceae</taxon>
        <taxon>Gloeothece</taxon>
        <taxon>Gloeothece citriformis</taxon>
    </lineage>
</organism>
<dbReference type="SMART" id="SM01080">
    <property type="entry name" value="CHASE2"/>
    <property type="match status" value="1"/>
</dbReference>